<evidence type="ECO:0000256" key="9">
    <source>
        <dbReference type="ARBA" id="ARBA00023128"/>
    </source>
</evidence>
<dbReference type="FunFam" id="1.10.442.10:FF:000002">
    <property type="entry name" value="Cytochrome c oxidase subunit V"/>
    <property type="match status" value="1"/>
</dbReference>
<organism evidence="12 13">
    <name type="scientific">Austropuccinia psidii MF-1</name>
    <dbReference type="NCBI Taxonomy" id="1389203"/>
    <lineage>
        <taxon>Eukaryota</taxon>
        <taxon>Fungi</taxon>
        <taxon>Dikarya</taxon>
        <taxon>Basidiomycota</taxon>
        <taxon>Pucciniomycotina</taxon>
        <taxon>Pucciniomycetes</taxon>
        <taxon>Pucciniales</taxon>
        <taxon>Sphaerophragmiaceae</taxon>
        <taxon>Austropuccinia</taxon>
    </lineage>
</organism>
<name>A0A9Q3CU82_9BASI</name>
<dbReference type="InterPro" id="IPR036639">
    <property type="entry name" value="Cyt_c_oxidase_su4_sf"/>
</dbReference>
<dbReference type="GO" id="GO:0016491">
    <property type="term" value="F:oxidoreductase activity"/>
    <property type="evidence" value="ECO:0007669"/>
    <property type="project" value="UniProtKB-KW"/>
</dbReference>
<keyword evidence="13" id="KW-1185">Reference proteome</keyword>
<evidence type="ECO:0008006" key="14">
    <source>
        <dbReference type="Google" id="ProtNLM"/>
    </source>
</evidence>
<evidence type="ECO:0000256" key="1">
    <source>
        <dbReference type="ARBA" id="ARBA00004434"/>
    </source>
</evidence>
<dbReference type="PANTHER" id="PTHR10707:SF10">
    <property type="entry name" value="CYTOCHROME C OXIDASE SUBUNIT 4"/>
    <property type="match status" value="1"/>
</dbReference>
<keyword evidence="6" id="KW-0809">Transit peptide</keyword>
<dbReference type="Proteomes" id="UP000765509">
    <property type="component" value="Unassembled WGS sequence"/>
</dbReference>
<comment type="subcellular location">
    <subcellularLocation>
        <location evidence="1">Mitochondrion inner membrane</location>
        <topology evidence="1">Single-pass membrane protein</topology>
    </subcellularLocation>
</comment>
<dbReference type="GO" id="GO:0045277">
    <property type="term" value="C:respiratory chain complex IV"/>
    <property type="evidence" value="ECO:0007669"/>
    <property type="project" value="InterPro"/>
</dbReference>
<dbReference type="CDD" id="cd00922">
    <property type="entry name" value="Cyt_c_Oxidase_IV"/>
    <property type="match status" value="1"/>
</dbReference>
<dbReference type="Pfam" id="PF02936">
    <property type="entry name" value="COX4"/>
    <property type="match status" value="1"/>
</dbReference>
<evidence type="ECO:0000256" key="5">
    <source>
        <dbReference type="ARBA" id="ARBA00022792"/>
    </source>
</evidence>
<keyword evidence="9" id="KW-0496">Mitochondrion</keyword>
<keyword evidence="8" id="KW-0560">Oxidoreductase</keyword>
<dbReference type="PANTHER" id="PTHR10707">
    <property type="entry name" value="CYTOCHROME C OXIDASE SUBUNIT IV"/>
    <property type="match status" value="1"/>
</dbReference>
<accession>A0A9Q3CU82</accession>
<keyword evidence="10" id="KW-0472">Membrane</keyword>
<evidence type="ECO:0000256" key="2">
    <source>
        <dbReference type="ARBA" id="ARBA00004673"/>
    </source>
</evidence>
<evidence type="ECO:0000313" key="13">
    <source>
        <dbReference type="Proteomes" id="UP000765509"/>
    </source>
</evidence>
<evidence type="ECO:0000256" key="3">
    <source>
        <dbReference type="ARBA" id="ARBA00008135"/>
    </source>
</evidence>
<protein>
    <recommendedName>
        <fullName evidence="14">Cytochrome c oxidase subunit IV</fullName>
    </recommendedName>
</protein>
<keyword evidence="5" id="KW-0999">Mitochondrion inner membrane</keyword>
<evidence type="ECO:0000256" key="4">
    <source>
        <dbReference type="ARBA" id="ARBA00022692"/>
    </source>
</evidence>
<sequence length="180" mass="19504">MIRSIARSISTPALLSSGPGAVFKPRLIGHRLATTALPTSQAASNSTPLPSIRNIEAAWKEMTAQEQEAVFHHLESLQKKDWTQLSLDEKRASYFVSFGNHGPREPLHPPGSGIKLLVGIAGCVSAAVALLALNKTFAIQSPRTMNKEWQEAATERAKEQKMDPFTGASAEGDKARTFVQ</sequence>
<dbReference type="SUPFAM" id="SSF81406">
    <property type="entry name" value="Mitochondrial cytochrome c oxidase subunit IV"/>
    <property type="match status" value="1"/>
</dbReference>
<dbReference type="InterPro" id="IPR004203">
    <property type="entry name" value="Cyt_c_oxidase_su4_fam"/>
</dbReference>
<comment type="pathway">
    <text evidence="2">Energy metabolism; oxidative phosphorylation.</text>
</comment>
<evidence type="ECO:0000256" key="7">
    <source>
        <dbReference type="ARBA" id="ARBA00022989"/>
    </source>
</evidence>
<evidence type="ECO:0000256" key="10">
    <source>
        <dbReference type="ARBA" id="ARBA00023136"/>
    </source>
</evidence>
<dbReference type="EMBL" id="AVOT02009674">
    <property type="protein sequence ID" value="MBW0488586.1"/>
    <property type="molecule type" value="Genomic_DNA"/>
</dbReference>
<feature type="compositionally biased region" description="Basic and acidic residues" evidence="11">
    <location>
        <begin position="171"/>
        <end position="180"/>
    </location>
</feature>
<comment type="similarity">
    <text evidence="3">Belongs to the cytochrome c oxidase IV family.</text>
</comment>
<evidence type="ECO:0000256" key="11">
    <source>
        <dbReference type="SAM" id="MobiDB-lite"/>
    </source>
</evidence>
<dbReference type="GO" id="GO:0005743">
    <property type="term" value="C:mitochondrial inner membrane"/>
    <property type="evidence" value="ECO:0007669"/>
    <property type="project" value="UniProtKB-SubCell"/>
</dbReference>
<comment type="caution">
    <text evidence="12">The sequence shown here is derived from an EMBL/GenBank/DDBJ whole genome shotgun (WGS) entry which is preliminary data.</text>
</comment>
<dbReference type="OrthoDB" id="186013at2759"/>
<gene>
    <name evidence="12" type="ORF">O181_028301</name>
</gene>
<dbReference type="Gene3D" id="1.10.442.10">
    <property type="entry name" value="Cytochrome c oxidase subunit IV"/>
    <property type="match status" value="1"/>
</dbReference>
<evidence type="ECO:0000313" key="12">
    <source>
        <dbReference type="EMBL" id="MBW0488586.1"/>
    </source>
</evidence>
<dbReference type="AlphaFoldDB" id="A0A9Q3CU82"/>
<keyword evidence="7" id="KW-1133">Transmembrane helix</keyword>
<evidence type="ECO:0000256" key="8">
    <source>
        <dbReference type="ARBA" id="ARBA00023002"/>
    </source>
</evidence>
<proteinExistence type="inferred from homology"/>
<evidence type="ECO:0000256" key="6">
    <source>
        <dbReference type="ARBA" id="ARBA00022946"/>
    </source>
</evidence>
<dbReference type="GO" id="GO:0006123">
    <property type="term" value="P:mitochondrial electron transport, cytochrome c to oxygen"/>
    <property type="evidence" value="ECO:0007669"/>
    <property type="project" value="InterPro"/>
</dbReference>
<reference evidence="12" key="1">
    <citation type="submission" date="2021-03" db="EMBL/GenBank/DDBJ databases">
        <title>Draft genome sequence of rust myrtle Austropuccinia psidii MF-1, a brazilian biotype.</title>
        <authorList>
            <person name="Quecine M.C."/>
            <person name="Pachon D.M.R."/>
            <person name="Bonatelli M.L."/>
            <person name="Correr F.H."/>
            <person name="Franceschini L.M."/>
            <person name="Leite T.F."/>
            <person name="Margarido G.R.A."/>
            <person name="Almeida C.A."/>
            <person name="Ferrarezi J.A."/>
            <person name="Labate C.A."/>
        </authorList>
    </citation>
    <scope>NUCLEOTIDE SEQUENCE</scope>
    <source>
        <strain evidence="12">MF-1</strain>
    </source>
</reference>
<feature type="region of interest" description="Disordered" evidence="11">
    <location>
        <begin position="155"/>
        <end position="180"/>
    </location>
</feature>
<keyword evidence="4" id="KW-0812">Transmembrane</keyword>